<sequence length="75" mass="8232">MISGKAITTEYAVNSGLNKGIEFKEKDEVKFDNIAFDNLAFKVNNSISDALHFNPLINICMGLILSTTSQQHTGI</sequence>
<dbReference type="EMBL" id="CVRI01000052">
    <property type="protein sequence ID" value="CRK99739.1"/>
    <property type="molecule type" value="Genomic_DNA"/>
</dbReference>
<dbReference type="AlphaFoldDB" id="A0A1J1IHP6"/>
<reference evidence="1 2" key="1">
    <citation type="submission" date="2015-04" db="EMBL/GenBank/DDBJ databases">
        <authorList>
            <person name="Syromyatnikov M.Y."/>
            <person name="Popov V.N."/>
        </authorList>
    </citation>
    <scope>NUCLEOTIDE SEQUENCE [LARGE SCALE GENOMIC DNA]</scope>
</reference>
<keyword evidence="2" id="KW-1185">Reference proteome</keyword>
<protein>
    <submittedName>
        <fullName evidence="1">CLUMA_CG013020, isoform A</fullName>
    </submittedName>
</protein>
<accession>A0A1J1IHP6</accession>
<gene>
    <name evidence="1" type="ORF">CLUMA_CG013020</name>
</gene>
<name>A0A1J1IHP6_9DIPT</name>
<organism evidence="1 2">
    <name type="scientific">Clunio marinus</name>
    <dbReference type="NCBI Taxonomy" id="568069"/>
    <lineage>
        <taxon>Eukaryota</taxon>
        <taxon>Metazoa</taxon>
        <taxon>Ecdysozoa</taxon>
        <taxon>Arthropoda</taxon>
        <taxon>Hexapoda</taxon>
        <taxon>Insecta</taxon>
        <taxon>Pterygota</taxon>
        <taxon>Neoptera</taxon>
        <taxon>Endopterygota</taxon>
        <taxon>Diptera</taxon>
        <taxon>Nematocera</taxon>
        <taxon>Chironomoidea</taxon>
        <taxon>Chironomidae</taxon>
        <taxon>Clunio</taxon>
    </lineage>
</organism>
<dbReference type="Proteomes" id="UP000183832">
    <property type="component" value="Unassembled WGS sequence"/>
</dbReference>
<evidence type="ECO:0000313" key="2">
    <source>
        <dbReference type="Proteomes" id="UP000183832"/>
    </source>
</evidence>
<proteinExistence type="predicted"/>
<evidence type="ECO:0000313" key="1">
    <source>
        <dbReference type="EMBL" id="CRK99739.1"/>
    </source>
</evidence>